<protein>
    <submittedName>
        <fullName evidence="2">Nicotinamide-nucleotide adenylyltransferase, NadR type</fullName>
    </submittedName>
</protein>
<dbReference type="RefSeq" id="WP_090426336.1">
    <property type="nucleotide sequence ID" value="NZ_FNJJ01000001.1"/>
</dbReference>
<dbReference type="InterPro" id="IPR004821">
    <property type="entry name" value="Cyt_trans-like"/>
</dbReference>
<evidence type="ECO:0000313" key="3">
    <source>
        <dbReference type="Proteomes" id="UP000199460"/>
    </source>
</evidence>
<evidence type="ECO:0000313" key="2">
    <source>
        <dbReference type="EMBL" id="SDO55158.1"/>
    </source>
</evidence>
<dbReference type="GO" id="GO:0016779">
    <property type="term" value="F:nucleotidyltransferase activity"/>
    <property type="evidence" value="ECO:0007669"/>
    <property type="project" value="UniProtKB-KW"/>
</dbReference>
<name>A0A1H0KGP8_9GAMM</name>
<dbReference type="NCBIfam" id="TIGR00125">
    <property type="entry name" value="cyt_tran_rel"/>
    <property type="match status" value="1"/>
</dbReference>
<accession>A0A1H0KGP8</accession>
<dbReference type="CDD" id="cd02019">
    <property type="entry name" value="NK"/>
    <property type="match status" value="1"/>
</dbReference>
<dbReference type="OrthoDB" id="3249147at2"/>
<keyword evidence="2" id="KW-0808">Transferase</keyword>
<gene>
    <name evidence="2" type="ORF">SAMN05216213_101290</name>
</gene>
<dbReference type="Pfam" id="PF13521">
    <property type="entry name" value="AAA_28"/>
    <property type="match status" value="1"/>
</dbReference>
<proteinExistence type="predicted"/>
<dbReference type="PANTHER" id="PTHR37512">
    <property type="entry name" value="TRIFUNCTIONAL NAD BIOSYNTHESIS/REGULATOR PROTEIN NADR"/>
    <property type="match status" value="1"/>
</dbReference>
<dbReference type="InterPro" id="IPR027417">
    <property type="entry name" value="P-loop_NTPase"/>
</dbReference>
<dbReference type="PANTHER" id="PTHR37512:SF1">
    <property type="entry name" value="NADR_TTD14 AAA DOMAIN-CONTAINING PROTEIN"/>
    <property type="match status" value="1"/>
</dbReference>
<dbReference type="EMBL" id="FNJJ01000001">
    <property type="protein sequence ID" value="SDO55158.1"/>
    <property type="molecule type" value="Genomic_DNA"/>
</dbReference>
<dbReference type="SUPFAM" id="SSF52540">
    <property type="entry name" value="P-loop containing nucleoside triphosphate hydrolases"/>
    <property type="match status" value="1"/>
</dbReference>
<evidence type="ECO:0000259" key="1">
    <source>
        <dbReference type="Pfam" id="PF13521"/>
    </source>
</evidence>
<dbReference type="InterPro" id="IPR038727">
    <property type="entry name" value="NadR/Ttd14_AAA_dom"/>
</dbReference>
<organism evidence="2 3">
    <name type="scientific">Ectopseudomonas guguanensis</name>
    <dbReference type="NCBI Taxonomy" id="1198456"/>
    <lineage>
        <taxon>Bacteria</taxon>
        <taxon>Pseudomonadati</taxon>
        <taxon>Pseudomonadota</taxon>
        <taxon>Gammaproteobacteria</taxon>
        <taxon>Pseudomonadales</taxon>
        <taxon>Pseudomonadaceae</taxon>
        <taxon>Ectopseudomonas</taxon>
    </lineage>
</organism>
<dbReference type="InterPro" id="IPR052735">
    <property type="entry name" value="NAD_biosynth-regulator"/>
</dbReference>
<dbReference type="Gene3D" id="3.40.50.300">
    <property type="entry name" value="P-loop containing nucleotide triphosphate hydrolases"/>
    <property type="match status" value="1"/>
</dbReference>
<dbReference type="InterPro" id="IPR014729">
    <property type="entry name" value="Rossmann-like_a/b/a_fold"/>
</dbReference>
<reference evidence="3" key="1">
    <citation type="submission" date="2016-10" db="EMBL/GenBank/DDBJ databases">
        <authorList>
            <person name="Varghese N."/>
            <person name="Submissions S."/>
        </authorList>
    </citation>
    <scope>NUCLEOTIDE SEQUENCE [LARGE SCALE GENOMIC DNA]</scope>
    <source>
        <strain evidence="3">JCM 18416</strain>
    </source>
</reference>
<feature type="domain" description="NadR/Ttd14 AAA" evidence="1">
    <location>
        <begin position="179"/>
        <end position="332"/>
    </location>
</feature>
<keyword evidence="3" id="KW-1185">Reference proteome</keyword>
<dbReference type="SUPFAM" id="SSF52374">
    <property type="entry name" value="Nucleotidylyl transferase"/>
    <property type="match status" value="1"/>
</dbReference>
<dbReference type="GeneID" id="300930046"/>
<keyword evidence="2" id="KW-0548">Nucleotidyltransferase</keyword>
<dbReference type="AlphaFoldDB" id="A0A1H0KGP8"/>
<dbReference type="Gene3D" id="3.40.50.620">
    <property type="entry name" value="HUPs"/>
    <property type="match status" value="1"/>
</dbReference>
<dbReference type="Proteomes" id="UP000199460">
    <property type="component" value="Unassembled WGS sequence"/>
</dbReference>
<sequence>MSKRFARGLVVGKFAPLHLGHEWLIRQAQEQCEQLVLLSWARPELPGCEPERRTAWLRLRFPELASWVVTPEWVEQRRAQGLQLPDLPDEQEPDAVQRQFVAAFCLAELGQPVDAVFTSEDYGDGFAAHLARCFGLPVQHVEIDRARIQVPVSGTRLRADIHGLRQYLAPQVYGDFVERIALLGGESTGKSSLALALAEKLGTRHAAEYGRELWEEQGGVLAYEDLLRIGRTQVDREQSLAGQCRRYLVCDTTPLTTLFYCREMFGRAEPELERLAERHYQHLFLCVDDFPFVQDGTRRDETFRRRQNQWYEQELQRRGWPFTRLAGSPTQRLEQALRHLGRSPAIQR</sequence>